<protein>
    <submittedName>
        <fullName evidence="3">TIGR03752 family integrating conjugative element protein</fullName>
    </submittedName>
</protein>
<accession>A0A369YBF3</accession>
<dbReference type="Proteomes" id="UP000253872">
    <property type="component" value="Unassembled WGS sequence"/>
</dbReference>
<evidence type="ECO:0000313" key="3">
    <source>
        <dbReference type="EMBL" id="RDE70922.1"/>
    </source>
</evidence>
<dbReference type="RefSeq" id="WP_111403478.1">
    <property type="nucleotide sequence ID" value="NZ_QEPN01000006.1"/>
</dbReference>
<feature type="coiled-coil region" evidence="1">
    <location>
        <begin position="75"/>
        <end position="142"/>
    </location>
</feature>
<organism evidence="3 4">
    <name type="scientific">Haemophilus sputorum</name>
    <dbReference type="NCBI Taxonomy" id="1078480"/>
    <lineage>
        <taxon>Bacteria</taxon>
        <taxon>Pseudomonadati</taxon>
        <taxon>Pseudomonadota</taxon>
        <taxon>Gammaproteobacteria</taxon>
        <taxon>Pasteurellales</taxon>
        <taxon>Pasteurellaceae</taxon>
        <taxon>Haemophilus</taxon>
    </lineage>
</organism>
<reference evidence="3 4" key="1">
    <citation type="submission" date="2018-05" db="EMBL/GenBank/DDBJ databases">
        <title>Draft Genome Sequences for a Diverse set of 7 Haemophilus Species.</title>
        <authorList>
            <person name="Nichols M."/>
            <person name="Topaz N."/>
            <person name="Wang X."/>
            <person name="Wang X."/>
            <person name="Boxrud D."/>
        </authorList>
    </citation>
    <scope>NUCLEOTIDE SEQUENCE [LARGE SCALE GENOMIC DNA]</scope>
    <source>
        <strain evidence="3 4">C2002001239</strain>
    </source>
</reference>
<dbReference type="NCBIfam" id="TIGR03752">
    <property type="entry name" value="conj_TIGR03752"/>
    <property type="match status" value="1"/>
</dbReference>
<dbReference type="EMBL" id="QEPN01000006">
    <property type="protein sequence ID" value="RDE70922.1"/>
    <property type="molecule type" value="Genomic_DNA"/>
</dbReference>
<dbReference type="AlphaFoldDB" id="A0A369YBF3"/>
<feature type="transmembrane region" description="Helical" evidence="2">
    <location>
        <begin position="6"/>
        <end position="26"/>
    </location>
</feature>
<keyword evidence="2" id="KW-1133">Transmembrane helix</keyword>
<name>A0A369YBF3_9PAST</name>
<evidence type="ECO:0000256" key="2">
    <source>
        <dbReference type="SAM" id="Phobius"/>
    </source>
</evidence>
<evidence type="ECO:0000313" key="4">
    <source>
        <dbReference type="Proteomes" id="UP000253872"/>
    </source>
</evidence>
<comment type="caution">
    <text evidence="3">The sequence shown here is derived from an EMBL/GenBank/DDBJ whole genome shotgun (WGS) entry which is preliminary data.</text>
</comment>
<keyword evidence="2" id="KW-0812">Transmembrane</keyword>
<keyword evidence="2" id="KW-0472">Membrane</keyword>
<sequence>MQANKVFYVIGAIVVLVISLMLWFLFGSGSSARPANEKVDVIDAAFKDLSPEELREMGIEGDTPRDTIKTLVGNSKANNKKIEEVINQNEQLLRENERLKNQQANLDYQIQQSVQNETSALMSQLNELKTQIMDNKQMVENNQGFVNQNTGTGQDSTIQINGARNSNPNYSANDASQGMSNNGVNWIAPSDYVLDRDGKPLNNNALGNNTVPVKAGLPFTGEADSTVVQEYSNTTGSSRNNRNARPFYTIAANSTLTNSVALTALVGRVPIDNNVTEPYPFKLLIGRENLIANGIELPDVEGAIVSGTASGDWTLSCVRGKVNSLTFVFSDGRIVNAGAAGGSENLGWLSDPFGVPCIPGERKTNAPEYLASNAILMGASAAAQGLSQSQITNVVDNGAIVGAVTGNNGQYVLGQALGGGLRETAEWFRQRYGQTFDAVYVPPGHQVAVHIDKEIKIDYDRNGRKVKYGQSQTQFALD</sequence>
<proteinExistence type="predicted"/>
<evidence type="ECO:0000256" key="1">
    <source>
        <dbReference type="SAM" id="Coils"/>
    </source>
</evidence>
<dbReference type="InterPro" id="IPR021207">
    <property type="entry name" value="Integr_conj_element_PFL4705"/>
</dbReference>
<gene>
    <name evidence="3" type="ORF">DPV93_07900</name>
</gene>
<keyword evidence="1" id="KW-0175">Coiled coil</keyword>